<proteinExistence type="predicted"/>
<organism evidence="1 2">
    <name type="scientific">Weissella minor</name>
    <dbReference type="NCBI Taxonomy" id="1620"/>
    <lineage>
        <taxon>Bacteria</taxon>
        <taxon>Bacillati</taxon>
        <taxon>Bacillota</taxon>
        <taxon>Bacilli</taxon>
        <taxon>Lactobacillales</taxon>
        <taxon>Lactobacillaceae</taxon>
        <taxon>Weissella</taxon>
    </lineage>
</organism>
<comment type="caution">
    <text evidence="1">The sequence shown here is derived from an EMBL/GenBank/DDBJ whole genome shotgun (WGS) entry which is preliminary data.</text>
</comment>
<dbReference type="Proteomes" id="UP000051673">
    <property type="component" value="Unassembled WGS sequence"/>
</dbReference>
<evidence type="ECO:0000313" key="1">
    <source>
        <dbReference type="EMBL" id="KRN77303.1"/>
    </source>
</evidence>
<sequence length="125" mass="14322">MVFDEKNQRTQAEAYVVYLKKVLTDLYNALSDEKYNNRYTDLKNEVLSAYQAVDAGWNPAPQVNKILGAINHEFMRSVRLHVLNPPELKIAETKLRDANGGASDHRWIRDYAFLFGIMGQIGPHN</sequence>
<dbReference type="AlphaFoldDB" id="A0A0R2JS07"/>
<evidence type="ECO:0000313" key="2">
    <source>
        <dbReference type="Proteomes" id="UP000051673"/>
    </source>
</evidence>
<accession>A0A0R2JS07</accession>
<dbReference type="STRING" id="1620.IV67_GL001658"/>
<keyword evidence="2" id="KW-1185">Reference proteome</keyword>
<name>A0A0R2JS07_9LACO</name>
<protein>
    <submittedName>
        <fullName evidence="1">Uncharacterized protein</fullName>
    </submittedName>
</protein>
<gene>
    <name evidence="1" type="ORF">IV67_GL001658</name>
</gene>
<dbReference type="EMBL" id="JQCD01000021">
    <property type="protein sequence ID" value="KRN77303.1"/>
    <property type="molecule type" value="Genomic_DNA"/>
</dbReference>
<dbReference type="RefSeq" id="WP_057786805.1">
    <property type="nucleotide sequence ID" value="NZ_JQCD01000021.1"/>
</dbReference>
<reference evidence="1 2" key="1">
    <citation type="journal article" date="2015" name="Genome Announc.">
        <title>Expanding the biotechnology potential of lactobacilli through comparative genomics of 213 strains and associated genera.</title>
        <authorList>
            <person name="Sun Z."/>
            <person name="Harris H.M."/>
            <person name="McCann A."/>
            <person name="Guo C."/>
            <person name="Argimon S."/>
            <person name="Zhang W."/>
            <person name="Yang X."/>
            <person name="Jeffery I.B."/>
            <person name="Cooney J.C."/>
            <person name="Kagawa T.F."/>
            <person name="Liu W."/>
            <person name="Song Y."/>
            <person name="Salvetti E."/>
            <person name="Wrobel A."/>
            <person name="Rasinkangas P."/>
            <person name="Parkhill J."/>
            <person name="Rea M.C."/>
            <person name="O'Sullivan O."/>
            <person name="Ritari J."/>
            <person name="Douillard F.P."/>
            <person name="Paul Ross R."/>
            <person name="Yang R."/>
            <person name="Briner A.E."/>
            <person name="Felis G.E."/>
            <person name="de Vos W.M."/>
            <person name="Barrangou R."/>
            <person name="Klaenhammer T.R."/>
            <person name="Caufield P.W."/>
            <person name="Cui Y."/>
            <person name="Zhang H."/>
            <person name="O'Toole P.W."/>
        </authorList>
    </citation>
    <scope>NUCLEOTIDE SEQUENCE [LARGE SCALE GENOMIC DNA]</scope>
    <source>
        <strain evidence="1 2">DSM 20014</strain>
    </source>
</reference>
<dbReference type="PATRIC" id="fig|1620.3.peg.1695"/>